<dbReference type="AlphaFoldDB" id="A0A126QKH0"/>
<sequence length="230" mass="26683">MAGQDGQSNLEELVKSLSVERLMPYRLPRRSNPDESEFDWLLRYIWNIRLCESLYPGLQNLEIALRNAIHSALSTSYGTEFWFFEDGLLKAGELESIRRAERTIPRNKRKLAGKFIAELGFGFWVSLLHKRYHDSLVPKIMKSAFPGKRRSIRRSSVVGDLDTIRKLRNRVFHHEPIWNNPNLASLHNQILQYIAWLNYELFVVSRGVDRFETIHGEGTAPYKEVIAALG</sequence>
<dbReference type="KEGG" id="dej:AWY79_04805"/>
<evidence type="ECO:0000313" key="3">
    <source>
        <dbReference type="Proteomes" id="UP000055611"/>
    </source>
</evidence>
<organism evidence="2 4">
    <name type="scientific">Pseudodesulfovibrio indicus</name>
    <dbReference type="NCBI Taxonomy" id="1716143"/>
    <lineage>
        <taxon>Bacteria</taxon>
        <taxon>Pseudomonadati</taxon>
        <taxon>Thermodesulfobacteriota</taxon>
        <taxon>Desulfovibrionia</taxon>
        <taxon>Desulfovibrionales</taxon>
        <taxon>Desulfovibrionaceae</taxon>
    </lineage>
</organism>
<dbReference type="OrthoDB" id="9813050at2"/>
<evidence type="ECO:0000313" key="1">
    <source>
        <dbReference type="EMBL" id="AMK10484.1"/>
    </source>
</evidence>
<name>A0A126QKH0_9BACT</name>
<dbReference type="RefSeq" id="WP_066801024.1">
    <property type="nucleotide sequence ID" value="NZ_CP014206.1"/>
</dbReference>
<accession>A0A126QKH0</accession>
<evidence type="ECO:0000313" key="4">
    <source>
        <dbReference type="Proteomes" id="UP000295506"/>
    </source>
</evidence>
<keyword evidence="3" id="KW-1185">Reference proteome</keyword>
<dbReference type="Proteomes" id="UP000055611">
    <property type="component" value="Chromosome"/>
</dbReference>
<gene>
    <name evidence="1" type="ORF">AWY79_04805</name>
    <name evidence="2" type="ORF">EDC59_104111</name>
</gene>
<protein>
    <submittedName>
        <fullName evidence="2">Abi-like protein</fullName>
    </submittedName>
</protein>
<reference evidence="1 3" key="1">
    <citation type="journal article" date="2016" name="Front. Microbiol.">
        <title>Genome Sequence of the Piezophilic, Mesophilic Sulfate-Reducing Bacterium Desulfovibrio indicus J2T.</title>
        <authorList>
            <person name="Cao J."/>
            <person name="Maignien L."/>
            <person name="Shao Z."/>
            <person name="Alain K."/>
            <person name="Jebbar M."/>
        </authorList>
    </citation>
    <scope>NUCLEOTIDE SEQUENCE [LARGE SCALE GENOMIC DNA]</scope>
    <source>
        <strain evidence="1 3">J2</strain>
    </source>
</reference>
<evidence type="ECO:0000313" key="2">
    <source>
        <dbReference type="EMBL" id="TDT89118.1"/>
    </source>
</evidence>
<dbReference type="EMBL" id="SOBK01000004">
    <property type="protein sequence ID" value="TDT89118.1"/>
    <property type="molecule type" value="Genomic_DNA"/>
</dbReference>
<proteinExistence type="predicted"/>
<reference evidence="2 4" key="2">
    <citation type="submission" date="2019-03" db="EMBL/GenBank/DDBJ databases">
        <title>Genomic Encyclopedia of Type Strains, Phase IV (KMG-IV): sequencing the most valuable type-strain genomes for metagenomic binning, comparative biology and taxonomic classification.</title>
        <authorList>
            <person name="Goeker M."/>
        </authorList>
    </citation>
    <scope>NUCLEOTIDE SEQUENCE [LARGE SCALE GENOMIC DNA]</scope>
    <source>
        <strain evidence="2 4">DSM 101483</strain>
    </source>
</reference>
<dbReference type="Proteomes" id="UP000295506">
    <property type="component" value="Unassembled WGS sequence"/>
</dbReference>
<dbReference type="EMBL" id="CP014206">
    <property type="protein sequence ID" value="AMK10484.1"/>
    <property type="molecule type" value="Genomic_DNA"/>
</dbReference>